<dbReference type="NCBIfam" id="TIGR00554">
    <property type="entry name" value="panK_bact"/>
    <property type="match status" value="1"/>
</dbReference>
<dbReference type="EC" id="2.7.1.33" evidence="5 14"/>
<dbReference type="STRING" id="1277257.G293_02675"/>
<proteinExistence type="inferred from homology"/>
<gene>
    <name evidence="14" type="primary">coaA</name>
    <name evidence="17" type="ORF">G293_02675</name>
</gene>
<keyword evidence="11 14" id="KW-0067">ATP-binding</keyword>
<dbReference type="GO" id="GO:0005524">
    <property type="term" value="F:ATP binding"/>
    <property type="evidence" value="ECO:0007669"/>
    <property type="project" value="UniProtKB-UniRule"/>
</dbReference>
<evidence type="ECO:0000256" key="4">
    <source>
        <dbReference type="ARBA" id="ARBA00006087"/>
    </source>
</evidence>
<keyword evidence="9 14" id="KW-0547">Nucleotide-binding</keyword>
<evidence type="ECO:0000256" key="10">
    <source>
        <dbReference type="ARBA" id="ARBA00022777"/>
    </source>
</evidence>
<dbReference type="HAMAP" id="MF_00215">
    <property type="entry name" value="Pantothen_kinase_1"/>
    <property type="match status" value="1"/>
</dbReference>
<reference evidence="17 18" key="1">
    <citation type="journal article" date="2015" name="Genome Announc.">
        <title>Complete Genome Sequence of 'Candidatus Liberibacter africanus,' a Bacterium Associated with Citrus Huanglongbing.</title>
        <authorList>
            <person name="Lin H."/>
            <person name="Pietersen G."/>
            <person name="Han C."/>
            <person name="Read D.A."/>
            <person name="Lou B."/>
            <person name="Gupta G."/>
            <person name="Civerolo E.L."/>
        </authorList>
    </citation>
    <scope>NUCLEOTIDE SEQUENCE [LARGE SCALE GENOMIC DNA]</scope>
    <source>
        <strain evidence="17 18">PTSAPSY</strain>
    </source>
</reference>
<evidence type="ECO:0000256" key="1">
    <source>
        <dbReference type="ARBA" id="ARBA00001206"/>
    </source>
</evidence>
<accession>A0A0G3I4J4</accession>
<evidence type="ECO:0000256" key="14">
    <source>
        <dbReference type="HAMAP-Rule" id="MF_00215"/>
    </source>
</evidence>
<protein>
    <recommendedName>
        <fullName evidence="6 14">Pantothenate kinase</fullName>
        <ecNumber evidence="5 14">2.7.1.33</ecNumber>
    </recommendedName>
    <alternativeName>
        <fullName evidence="13 14">Pantothenic acid kinase</fullName>
    </alternativeName>
</protein>
<dbReference type="PIRSF" id="PIRSF000545">
    <property type="entry name" value="Pantothenate_kin"/>
    <property type="match status" value="1"/>
</dbReference>
<evidence type="ECO:0000256" key="2">
    <source>
        <dbReference type="ARBA" id="ARBA00004496"/>
    </source>
</evidence>
<dbReference type="Gene3D" id="3.40.50.300">
    <property type="entry name" value="P-loop containing nucleotide triphosphate hydrolases"/>
    <property type="match status" value="1"/>
</dbReference>
<evidence type="ECO:0000256" key="5">
    <source>
        <dbReference type="ARBA" id="ARBA00012102"/>
    </source>
</evidence>
<dbReference type="GO" id="GO:0005737">
    <property type="term" value="C:cytoplasm"/>
    <property type="evidence" value="ECO:0007669"/>
    <property type="project" value="UniProtKB-SubCell"/>
</dbReference>
<evidence type="ECO:0000256" key="9">
    <source>
        <dbReference type="ARBA" id="ARBA00022741"/>
    </source>
</evidence>
<evidence type="ECO:0000256" key="6">
    <source>
        <dbReference type="ARBA" id="ARBA00015080"/>
    </source>
</evidence>
<dbReference type="InterPro" id="IPR027417">
    <property type="entry name" value="P-loop_NTPase"/>
</dbReference>
<keyword evidence="7 14" id="KW-0963">Cytoplasm</keyword>
<dbReference type="InterPro" id="IPR004566">
    <property type="entry name" value="PanK"/>
</dbReference>
<dbReference type="UniPathway" id="UPA00241">
    <property type="reaction ID" value="UER00352"/>
</dbReference>
<evidence type="ECO:0000313" key="17">
    <source>
        <dbReference type="EMBL" id="AKK20165.1"/>
    </source>
</evidence>
<dbReference type="CDD" id="cd02025">
    <property type="entry name" value="PanK"/>
    <property type="match status" value="1"/>
</dbReference>
<keyword evidence="18" id="KW-1185">Reference proteome</keyword>
<evidence type="ECO:0000313" key="18">
    <source>
        <dbReference type="Proteomes" id="UP000035503"/>
    </source>
</evidence>
<comment type="pathway">
    <text evidence="3 14 15">Cofactor biosynthesis; coenzyme A biosynthesis; CoA from (R)-pantothenate: step 1/5.</text>
</comment>
<evidence type="ECO:0000256" key="15">
    <source>
        <dbReference type="RuleBase" id="RU003530"/>
    </source>
</evidence>
<dbReference type="AlphaFoldDB" id="A0A0G3I4J4"/>
<dbReference type="Proteomes" id="UP000035503">
    <property type="component" value="Chromosome"/>
</dbReference>
<comment type="catalytic activity">
    <reaction evidence="1 14 15">
        <text>(R)-pantothenate + ATP = (R)-4'-phosphopantothenate + ADP + H(+)</text>
        <dbReference type="Rhea" id="RHEA:16373"/>
        <dbReference type="ChEBI" id="CHEBI:10986"/>
        <dbReference type="ChEBI" id="CHEBI:15378"/>
        <dbReference type="ChEBI" id="CHEBI:29032"/>
        <dbReference type="ChEBI" id="CHEBI:30616"/>
        <dbReference type="ChEBI" id="CHEBI:456216"/>
        <dbReference type="EC" id="2.7.1.33"/>
    </reaction>
</comment>
<keyword evidence="12 14" id="KW-0173">Coenzyme A biosynthesis</keyword>
<evidence type="ECO:0000256" key="3">
    <source>
        <dbReference type="ARBA" id="ARBA00005225"/>
    </source>
</evidence>
<dbReference type="InterPro" id="IPR006083">
    <property type="entry name" value="PRK/URK"/>
</dbReference>
<sequence>MNIQNHSLYHFFTSHEWAAHLKNTSILNKEIDNSLLSSNAPIDPNEILSAYLPLSHFLLINVKSTKRTYQQYNKFLNIKKRTKTPFIIGITGSVSSGKSTISRVLCTLLQQISNFKVSLVTTDGFLFPNAILEKKKLLKRKGFPESYDLNKLLEFLSEIKSGRTEVFAPRYSHSQYDILEEEYDKIIQPDILLLEGINILQSNIWSDNHKTMPLVSDFLDFSIYIDATEQAIHQWYLNRFLGLRKEGFLNPNSYFHRFTEISESQSLQIAETSWADINLPNLQQNILPTRKSANIILSKGENHLIETIAIRKL</sequence>
<evidence type="ECO:0000259" key="16">
    <source>
        <dbReference type="Pfam" id="PF00485"/>
    </source>
</evidence>
<keyword evidence="10 14" id="KW-0418">Kinase</keyword>
<dbReference type="SUPFAM" id="SSF52540">
    <property type="entry name" value="P-loop containing nucleoside triphosphate hydrolases"/>
    <property type="match status" value="1"/>
</dbReference>
<evidence type="ECO:0000256" key="8">
    <source>
        <dbReference type="ARBA" id="ARBA00022679"/>
    </source>
</evidence>
<evidence type="ECO:0000256" key="12">
    <source>
        <dbReference type="ARBA" id="ARBA00022993"/>
    </source>
</evidence>
<comment type="similarity">
    <text evidence="4 14 15">Belongs to the prokaryotic pantothenate kinase family.</text>
</comment>
<dbReference type="GO" id="GO:0004594">
    <property type="term" value="F:pantothenate kinase activity"/>
    <property type="evidence" value="ECO:0007669"/>
    <property type="project" value="UniProtKB-UniRule"/>
</dbReference>
<organism evidence="17 18">
    <name type="scientific">Candidatus Liberibacter africanus PTSAPSY</name>
    <dbReference type="NCBI Taxonomy" id="1277257"/>
    <lineage>
        <taxon>Bacteria</taxon>
        <taxon>Pseudomonadati</taxon>
        <taxon>Pseudomonadota</taxon>
        <taxon>Alphaproteobacteria</taxon>
        <taxon>Hyphomicrobiales</taxon>
        <taxon>Rhizobiaceae</taxon>
        <taxon>Liberibacter</taxon>
    </lineage>
</organism>
<name>A0A0G3I4J4_LIBAF</name>
<dbReference type="EMBL" id="CP004021">
    <property type="protein sequence ID" value="AKK20165.1"/>
    <property type="molecule type" value="Genomic_DNA"/>
</dbReference>
<evidence type="ECO:0000256" key="7">
    <source>
        <dbReference type="ARBA" id="ARBA00022490"/>
    </source>
</evidence>
<dbReference type="GO" id="GO:0015937">
    <property type="term" value="P:coenzyme A biosynthetic process"/>
    <property type="evidence" value="ECO:0007669"/>
    <property type="project" value="UniProtKB-UniRule"/>
</dbReference>
<feature type="domain" description="Phosphoribulokinase/uridine kinase" evidence="16">
    <location>
        <begin position="87"/>
        <end position="239"/>
    </location>
</feature>
<evidence type="ECO:0000256" key="11">
    <source>
        <dbReference type="ARBA" id="ARBA00022840"/>
    </source>
</evidence>
<keyword evidence="8 14" id="KW-0808">Transferase</keyword>
<dbReference type="KEGG" id="lau:G293_02675"/>
<evidence type="ECO:0000256" key="13">
    <source>
        <dbReference type="ARBA" id="ARBA00032866"/>
    </source>
</evidence>
<comment type="caution">
    <text evidence="14">Lacks conserved residue(s) required for the propagation of feature annotation.</text>
</comment>
<dbReference type="PANTHER" id="PTHR10285">
    <property type="entry name" value="URIDINE KINASE"/>
    <property type="match status" value="1"/>
</dbReference>
<dbReference type="Pfam" id="PF00485">
    <property type="entry name" value="PRK"/>
    <property type="match status" value="1"/>
</dbReference>
<comment type="subcellular location">
    <subcellularLocation>
        <location evidence="2 14 15">Cytoplasm</location>
    </subcellularLocation>
</comment>
<dbReference type="PATRIC" id="fig|1277257.4.peg.577"/>